<evidence type="ECO:0000256" key="2">
    <source>
        <dbReference type="ARBA" id="ARBA00007866"/>
    </source>
</evidence>
<dbReference type="Gene3D" id="2.60.40.420">
    <property type="entry name" value="Cupredoxins - blue copper proteins"/>
    <property type="match status" value="1"/>
</dbReference>
<feature type="domain" description="Cytochrome oxidase subunit II copper A binding" evidence="17">
    <location>
        <begin position="131"/>
        <end position="243"/>
    </location>
</feature>
<name>A0A494XIK8_9BACL</name>
<dbReference type="InterPro" id="IPR036257">
    <property type="entry name" value="Cyt_c_oxidase_su2_TM_sf"/>
</dbReference>
<keyword evidence="7" id="KW-0732">Signal</keyword>
<evidence type="ECO:0000256" key="16">
    <source>
        <dbReference type="SAM" id="Phobius"/>
    </source>
</evidence>
<accession>A0A494XIK8</accession>
<sequence length="334" mass="37051">MEMVKGLRRLATVLSLTAMAVLMTGCSDKLVVLNPKGEIGKQQLDLIVISSLLCLVVLVPVLVLTFYIVWRYRHKPGQSAKSAKYDPTWEHSTKLEAIWWGIPIVIIAILAVVTVKYSYKLEPSKPLEHEAKPIVIQVTSLDWKWLFQYPEQGIASVNYLQFPDNVPIEFRLTSDAPMNSFWIPQLGGQIYTMSGMEMKLNLIADEPGSYMGMGANFSGKDFGKMNFTAKATSQEEFDDWVKQVKGSSPALTKEGYEQLALPGVSEVETFSSIPEGLFEQIVHKYGEHQHGSGSSEHQHGSNTEHAASGTSGSMDGMTAEEMEAMNHEGHANHE</sequence>
<dbReference type="EMBL" id="RBZM01000011">
    <property type="protein sequence ID" value="RKP47393.1"/>
    <property type="molecule type" value="Genomic_DNA"/>
</dbReference>
<dbReference type="SUPFAM" id="SSF81464">
    <property type="entry name" value="Cytochrome c oxidase subunit II-like, transmembrane region"/>
    <property type="match status" value="1"/>
</dbReference>
<evidence type="ECO:0000256" key="14">
    <source>
        <dbReference type="PIRNR" id="PIRNR000292"/>
    </source>
</evidence>
<dbReference type="InterPro" id="IPR034227">
    <property type="entry name" value="CuRO_UO_II"/>
</dbReference>
<evidence type="ECO:0000256" key="5">
    <source>
        <dbReference type="ARBA" id="ARBA00022660"/>
    </source>
</evidence>
<keyword evidence="5 14" id="KW-0679">Respiratory chain</keyword>
<evidence type="ECO:0000259" key="17">
    <source>
        <dbReference type="PROSITE" id="PS50857"/>
    </source>
</evidence>
<comment type="subcellular location">
    <subcellularLocation>
        <location evidence="1">Cell membrane</location>
        <topology evidence="1">Multi-pass membrane protein</topology>
    </subcellularLocation>
</comment>
<keyword evidence="12" id="KW-0564">Palmitate</keyword>
<evidence type="ECO:0000256" key="13">
    <source>
        <dbReference type="ARBA" id="ARBA00023288"/>
    </source>
</evidence>
<keyword evidence="8 14" id="KW-0249">Electron transport</keyword>
<protein>
    <recommendedName>
        <fullName evidence="14">Quinol oxidase subunit 2</fullName>
        <ecNumber evidence="14">1.10.3.-</ecNumber>
    </recommendedName>
</protein>
<dbReference type="GO" id="GO:0004129">
    <property type="term" value="F:cytochrome-c oxidase activity"/>
    <property type="evidence" value="ECO:0007669"/>
    <property type="project" value="UniProtKB-UniRule"/>
</dbReference>
<keyword evidence="20" id="KW-1185">Reference proteome</keyword>
<organism evidence="19 20">
    <name type="scientific">Cohnella endophytica</name>
    <dbReference type="NCBI Taxonomy" id="2419778"/>
    <lineage>
        <taxon>Bacteria</taxon>
        <taxon>Bacillati</taxon>
        <taxon>Bacillota</taxon>
        <taxon>Bacilli</taxon>
        <taxon>Bacillales</taxon>
        <taxon>Paenibacillaceae</taxon>
        <taxon>Cohnella</taxon>
    </lineage>
</organism>
<dbReference type="PROSITE" id="PS50999">
    <property type="entry name" value="COX2_TM"/>
    <property type="match status" value="1"/>
</dbReference>
<evidence type="ECO:0000256" key="9">
    <source>
        <dbReference type="ARBA" id="ARBA00022989"/>
    </source>
</evidence>
<gene>
    <name evidence="19" type="primary">cyoA</name>
    <name evidence="19" type="ORF">D7Z26_23925</name>
</gene>
<evidence type="ECO:0000256" key="12">
    <source>
        <dbReference type="ARBA" id="ARBA00023139"/>
    </source>
</evidence>
<dbReference type="GO" id="GO:0042773">
    <property type="term" value="P:ATP synthesis coupled electron transport"/>
    <property type="evidence" value="ECO:0007669"/>
    <property type="project" value="TreeGrafter"/>
</dbReference>
<dbReference type="InterPro" id="IPR002429">
    <property type="entry name" value="CcO_II-like_C"/>
</dbReference>
<evidence type="ECO:0000256" key="6">
    <source>
        <dbReference type="ARBA" id="ARBA00022692"/>
    </source>
</evidence>
<comment type="catalytic activity">
    <reaction evidence="14">
        <text>2 a quinol + O2 = 2 a quinone + 2 H2O</text>
        <dbReference type="Rhea" id="RHEA:55376"/>
        <dbReference type="ChEBI" id="CHEBI:15377"/>
        <dbReference type="ChEBI" id="CHEBI:15379"/>
        <dbReference type="ChEBI" id="CHEBI:24646"/>
        <dbReference type="ChEBI" id="CHEBI:132124"/>
    </reaction>
</comment>
<dbReference type="InterPro" id="IPR008972">
    <property type="entry name" value="Cupredoxin"/>
</dbReference>
<dbReference type="InterPro" id="IPR010514">
    <property type="entry name" value="COX_ARM"/>
</dbReference>
<evidence type="ECO:0000256" key="1">
    <source>
        <dbReference type="ARBA" id="ARBA00004651"/>
    </source>
</evidence>
<feature type="transmembrane region" description="Helical" evidence="16">
    <location>
        <begin position="97"/>
        <end position="119"/>
    </location>
</feature>
<feature type="domain" description="Cytochrome oxidase subunit II transmembrane region profile" evidence="18">
    <location>
        <begin position="24"/>
        <end position="125"/>
    </location>
</feature>
<feature type="region of interest" description="Disordered" evidence="15">
    <location>
        <begin position="287"/>
        <end position="315"/>
    </location>
</feature>
<keyword evidence="13" id="KW-0449">Lipoprotein</keyword>
<dbReference type="InterPro" id="IPR006333">
    <property type="entry name" value="Cyt_o_ubiquinol_oxidase_su2"/>
</dbReference>
<dbReference type="InterPro" id="IPR011759">
    <property type="entry name" value="Cyt_c_oxidase_su2_TM_dom"/>
</dbReference>
<evidence type="ECO:0000256" key="11">
    <source>
        <dbReference type="ARBA" id="ARBA00023136"/>
    </source>
</evidence>
<dbReference type="AlphaFoldDB" id="A0A494XIK8"/>
<reference evidence="19 20" key="1">
    <citation type="submission" date="2018-10" db="EMBL/GenBank/DDBJ databases">
        <title>Cohnella sp. M2MS4P-1, whole genome shotgun sequence.</title>
        <authorList>
            <person name="Tuo L."/>
        </authorList>
    </citation>
    <scope>NUCLEOTIDE SEQUENCE [LARGE SCALE GENOMIC DNA]</scope>
    <source>
        <strain evidence="19 20">M2MS4P-1</strain>
    </source>
</reference>
<dbReference type="PROSITE" id="PS51257">
    <property type="entry name" value="PROKAR_LIPOPROTEIN"/>
    <property type="match status" value="1"/>
</dbReference>
<dbReference type="PANTHER" id="PTHR22888:SF18">
    <property type="entry name" value="CYTOCHROME BO(3) UBIQUINOL OXIDASE SUBUNIT 2"/>
    <property type="match status" value="1"/>
</dbReference>
<dbReference type="Gene3D" id="1.10.287.90">
    <property type="match status" value="1"/>
</dbReference>
<feature type="transmembrane region" description="Helical" evidence="16">
    <location>
        <begin position="46"/>
        <end position="70"/>
    </location>
</feature>
<evidence type="ECO:0000259" key="18">
    <source>
        <dbReference type="PROSITE" id="PS50999"/>
    </source>
</evidence>
<comment type="function">
    <text evidence="14">Catalyzes quinol oxidation with the concomitant reduction of oxygen to water. Subunit II transfers the electrons from a quinol to the binuclear center of the catalytic subunit I.</text>
</comment>
<dbReference type="OrthoDB" id="9783445at2"/>
<dbReference type="GO" id="GO:0005507">
    <property type="term" value="F:copper ion binding"/>
    <property type="evidence" value="ECO:0007669"/>
    <property type="project" value="InterPro"/>
</dbReference>
<dbReference type="PANTHER" id="PTHR22888">
    <property type="entry name" value="CYTOCHROME C OXIDASE, SUBUNIT II"/>
    <property type="match status" value="1"/>
</dbReference>
<evidence type="ECO:0000256" key="8">
    <source>
        <dbReference type="ARBA" id="ARBA00022982"/>
    </source>
</evidence>
<proteinExistence type="inferred from homology"/>
<dbReference type="EC" id="1.10.3.-" evidence="14"/>
<keyword evidence="11 14" id="KW-0472">Membrane</keyword>
<feature type="compositionally biased region" description="Polar residues" evidence="15">
    <location>
        <begin position="303"/>
        <end position="313"/>
    </location>
</feature>
<evidence type="ECO:0000256" key="4">
    <source>
        <dbReference type="ARBA" id="ARBA00022475"/>
    </source>
</evidence>
<dbReference type="CDD" id="cd04212">
    <property type="entry name" value="CuRO_UO_II"/>
    <property type="match status" value="1"/>
</dbReference>
<keyword evidence="6 16" id="KW-0812">Transmembrane</keyword>
<dbReference type="Proteomes" id="UP000282076">
    <property type="component" value="Unassembled WGS sequence"/>
</dbReference>
<evidence type="ECO:0000256" key="10">
    <source>
        <dbReference type="ARBA" id="ARBA00023002"/>
    </source>
</evidence>
<evidence type="ECO:0000256" key="15">
    <source>
        <dbReference type="SAM" id="MobiDB-lite"/>
    </source>
</evidence>
<dbReference type="PROSITE" id="PS50857">
    <property type="entry name" value="COX2_CUA"/>
    <property type="match status" value="1"/>
</dbReference>
<evidence type="ECO:0000256" key="3">
    <source>
        <dbReference type="ARBA" id="ARBA00022448"/>
    </source>
</evidence>
<keyword evidence="3 14" id="KW-0813">Transport</keyword>
<dbReference type="SUPFAM" id="SSF49503">
    <property type="entry name" value="Cupredoxins"/>
    <property type="match status" value="1"/>
</dbReference>
<evidence type="ECO:0000313" key="20">
    <source>
        <dbReference type="Proteomes" id="UP000282076"/>
    </source>
</evidence>
<keyword evidence="10 14" id="KW-0560">Oxidoreductase</keyword>
<dbReference type="PIRSF" id="PIRSF000292">
    <property type="entry name" value="Ubi_od_II"/>
    <property type="match status" value="1"/>
</dbReference>
<comment type="similarity">
    <text evidence="2 14">Belongs to the cytochrome c oxidase subunit 2 family.</text>
</comment>
<evidence type="ECO:0000313" key="19">
    <source>
        <dbReference type="EMBL" id="RKP47393.1"/>
    </source>
</evidence>
<comment type="caution">
    <text evidence="19">The sequence shown here is derived from an EMBL/GenBank/DDBJ whole genome shotgun (WGS) entry which is preliminary data.</text>
</comment>
<keyword evidence="9 16" id="KW-1133">Transmembrane helix</keyword>
<dbReference type="GO" id="GO:0016682">
    <property type="term" value="F:oxidoreductase activity, acting on diphenols and related substances as donors, oxygen as acceptor"/>
    <property type="evidence" value="ECO:0007669"/>
    <property type="project" value="InterPro"/>
</dbReference>
<keyword evidence="4 14" id="KW-1003">Cell membrane</keyword>
<dbReference type="GO" id="GO:0009486">
    <property type="term" value="F:cytochrome bo3 ubiquinol oxidase activity"/>
    <property type="evidence" value="ECO:0007669"/>
    <property type="project" value="InterPro"/>
</dbReference>
<dbReference type="InterPro" id="IPR045187">
    <property type="entry name" value="CcO_II"/>
</dbReference>
<dbReference type="GO" id="GO:0005886">
    <property type="term" value="C:plasma membrane"/>
    <property type="evidence" value="ECO:0007669"/>
    <property type="project" value="UniProtKB-SubCell"/>
</dbReference>
<evidence type="ECO:0000256" key="7">
    <source>
        <dbReference type="ARBA" id="ARBA00022729"/>
    </source>
</evidence>
<dbReference type="Pfam" id="PF06481">
    <property type="entry name" value="COX_ARM"/>
    <property type="match status" value="1"/>
</dbReference>
<dbReference type="NCBIfam" id="TIGR01433">
    <property type="entry name" value="CyoA"/>
    <property type="match status" value="1"/>
</dbReference>